<comment type="caution">
    <text evidence="2">The sequence shown here is derived from an EMBL/GenBank/DDBJ whole genome shotgun (WGS) entry which is preliminary data.</text>
</comment>
<evidence type="ECO:0000313" key="3">
    <source>
        <dbReference type="Proteomes" id="UP001430953"/>
    </source>
</evidence>
<dbReference type="Proteomes" id="UP001430953">
    <property type="component" value="Unassembled WGS sequence"/>
</dbReference>
<organism evidence="2 3">
    <name type="scientific">Cardiocondyla obscurior</name>
    <dbReference type="NCBI Taxonomy" id="286306"/>
    <lineage>
        <taxon>Eukaryota</taxon>
        <taxon>Metazoa</taxon>
        <taxon>Ecdysozoa</taxon>
        <taxon>Arthropoda</taxon>
        <taxon>Hexapoda</taxon>
        <taxon>Insecta</taxon>
        <taxon>Pterygota</taxon>
        <taxon>Neoptera</taxon>
        <taxon>Endopterygota</taxon>
        <taxon>Hymenoptera</taxon>
        <taxon>Apocrita</taxon>
        <taxon>Aculeata</taxon>
        <taxon>Formicoidea</taxon>
        <taxon>Formicidae</taxon>
        <taxon>Myrmicinae</taxon>
        <taxon>Cardiocondyla</taxon>
    </lineage>
</organism>
<keyword evidence="1" id="KW-0732">Signal</keyword>
<name>A0AAW2FJC8_9HYME</name>
<gene>
    <name evidence="2" type="ORF">PUN28_010607</name>
</gene>
<evidence type="ECO:0000256" key="1">
    <source>
        <dbReference type="SAM" id="SignalP"/>
    </source>
</evidence>
<feature type="chain" id="PRO_5044013786" description="Secreted protein" evidence="1">
    <location>
        <begin position="23"/>
        <end position="117"/>
    </location>
</feature>
<keyword evidence="3" id="KW-1185">Reference proteome</keyword>
<dbReference type="AlphaFoldDB" id="A0AAW2FJC8"/>
<reference evidence="2 3" key="1">
    <citation type="submission" date="2023-03" db="EMBL/GenBank/DDBJ databases">
        <title>High recombination rates correlate with genetic variation in Cardiocondyla obscurior ants.</title>
        <authorList>
            <person name="Errbii M."/>
        </authorList>
    </citation>
    <scope>NUCLEOTIDE SEQUENCE [LARGE SCALE GENOMIC DNA]</scope>
    <source>
        <strain evidence="2">Alpha-2009</strain>
        <tissue evidence="2">Whole body</tissue>
    </source>
</reference>
<evidence type="ECO:0000313" key="2">
    <source>
        <dbReference type="EMBL" id="KAL0115129.1"/>
    </source>
</evidence>
<sequence length="117" mass="13117">MVRAQSLSLLLFHSLYFPSGEAPPPPLPPFPLPFLPRHTQGLRTILLQRVRVGQKRTAARCEKPPVSCEQFAPRSPVFFRHGTQQISLKSGGEKSFYRRSFFASSPSRLALALFLPA</sequence>
<accession>A0AAW2FJC8</accession>
<proteinExistence type="predicted"/>
<protein>
    <recommendedName>
        <fullName evidence="4">Secreted protein</fullName>
    </recommendedName>
</protein>
<feature type="signal peptide" evidence="1">
    <location>
        <begin position="1"/>
        <end position="22"/>
    </location>
</feature>
<dbReference type="EMBL" id="JADYXP020000010">
    <property type="protein sequence ID" value="KAL0115129.1"/>
    <property type="molecule type" value="Genomic_DNA"/>
</dbReference>
<evidence type="ECO:0008006" key="4">
    <source>
        <dbReference type="Google" id="ProtNLM"/>
    </source>
</evidence>